<evidence type="ECO:0000313" key="2">
    <source>
        <dbReference type="WBParaSite" id="PEQ_0000885401-mRNA-1"/>
    </source>
</evidence>
<evidence type="ECO:0000313" key="1">
    <source>
        <dbReference type="Proteomes" id="UP000887564"/>
    </source>
</evidence>
<sequence length="159" mass="16555">LALADLAAVLETPNTLLHARAVGLVRNLLSSHEADSRLLDASVKSRVASLYLPLVGIVLDASSQLYDPYARGCPSRGSIGYAIASSFSTGRSFAMETEGGIVNDKVMMAIGGLSSSPPCSPPAERARIPLIKPTLSLEITRQLCSSPAKAAQNACDACV</sequence>
<reference evidence="2" key="1">
    <citation type="submission" date="2022-11" db="UniProtKB">
        <authorList>
            <consortium name="WormBaseParasite"/>
        </authorList>
    </citation>
    <scope>IDENTIFICATION</scope>
</reference>
<dbReference type="WBParaSite" id="PEQ_0000885401-mRNA-1">
    <property type="protein sequence ID" value="PEQ_0000885401-mRNA-1"/>
    <property type="gene ID" value="PEQ_0000885401"/>
</dbReference>
<name>A0A914RVH3_PAREQ</name>
<protein>
    <submittedName>
        <fullName evidence="2">Uncharacterized protein</fullName>
    </submittedName>
</protein>
<organism evidence="1 2">
    <name type="scientific">Parascaris equorum</name>
    <name type="common">Equine roundworm</name>
    <dbReference type="NCBI Taxonomy" id="6256"/>
    <lineage>
        <taxon>Eukaryota</taxon>
        <taxon>Metazoa</taxon>
        <taxon>Ecdysozoa</taxon>
        <taxon>Nematoda</taxon>
        <taxon>Chromadorea</taxon>
        <taxon>Rhabditida</taxon>
        <taxon>Spirurina</taxon>
        <taxon>Ascaridomorpha</taxon>
        <taxon>Ascaridoidea</taxon>
        <taxon>Ascarididae</taxon>
        <taxon>Parascaris</taxon>
    </lineage>
</organism>
<dbReference type="Proteomes" id="UP000887564">
    <property type="component" value="Unplaced"/>
</dbReference>
<accession>A0A914RVH3</accession>
<proteinExistence type="predicted"/>
<keyword evidence="1" id="KW-1185">Reference proteome</keyword>
<dbReference type="AlphaFoldDB" id="A0A914RVH3"/>